<gene>
    <name evidence="1" type="ORF">J2792_002377</name>
</gene>
<comment type="caution">
    <text evidence="1">The sequence shown here is derived from an EMBL/GenBank/DDBJ whole genome shotgun (WGS) entry which is preliminary data.</text>
</comment>
<evidence type="ECO:0000313" key="2">
    <source>
        <dbReference type="Proteomes" id="UP001184150"/>
    </source>
</evidence>
<proteinExistence type="predicted"/>
<dbReference type="EMBL" id="JAVDRD010000005">
    <property type="protein sequence ID" value="MDR6511505.1"/>
    <property type="molecule type" value="Genomic_DNA"/>
</dbReference>
<accession>A0ABU1MMD3</accession>
<dbReference type="RefSeq" id="WP_309805375.1">
    <property type="nucleotide sequence ID" value="NZ_JAVDRD010000005.1"/>
</dbReference>
<protein>
    <submittedName>
        <fullName evidence="1">Ribonuclease HI</fullName>
    </submittedName>
</protein>
<reference evidence="1 2" key="1">
    <citation type="submission" date="2023-07" db="EMBL/GenBank/DDBJ databases">
        <title>Sorghum-associated microbial communities from plants grown in Nebraska, USA.</title>
        <authorList>
            <person name="Schachtman D."/>
        </authorList>
    </citation>
    <scope>NUCLEOTIDE SEQUENCE [LARGE SCALE GENOMIC DNA]</scope>
    <source>
        <strain evidence="1 2">DS1027</strain>
    </source>
</reference>
<name>A0ABU1MMD3_9SPHN</name>
<dbReference type="Proteomes" id="UP001184150">
    <property type="component" value="Unassembled WGS sequence"/>
</dbReference>
<keyword evidence="2" id="KW-1185">Reference proteome</keyword>
<organism evidence="1 2">
    <name type="scientific">Novosphingobium capsulatum</name>
    <dbReference type="NCBI Taxonomy" id="13688"/>
    <lineage>
        <taxon>Bacteria</taxon>
        <taxon>Pseudomonadati</taxon>
        <taxon>Pseudomonadota</taxon>
        <taxon>Alphaproteobacteria</taxon>
        <taxon>Sphingomonadales</taxon>
        <taxon>Sphingomonadaceae</taxon>
        <taxon>Novosphingobium</taxon>
    </lineage>
</organism>
<evidence type="ECO:0000313" key="1">
    <source>
        <dbReference type="EMBL" id="MDR6511505.1"/>
    </source>
</evidence>
<sequence length="106" mass="12019">MLHIPNFAAEIAQQEALDTEAKLLVQTILAQYSINWGLGPWGTSDTLYSAQDWQEAARLAALDCHYDYVIQMMTEEDGYQADPRCADRVELPWAFADMARVFGGYR</sequence>